<evidence type="ECO:0000256" key="1">
    <source>
        <dbReference type="SAM" id="Phobius"/>
    </source>
</evidence>
<dbReference type="EMBL" id="JACEIK010000102">
    <property type="protein sequence ID" value="MCD7449559.1"/>
    <property type="molecule type" value="Genomic_DNA"/>
</dbReference>
<proteinExistence type="predicted"/>
<keyword evidence="1" id="KW-0812">Transmembrane</keyword>
<evidence type="ECO:0000313" key="3">
    <source>
        <dbReference type="Proteomes" id="UP000823775"/>
    </source>
</evidence>
<feature type="transmembrane region" description="Helical" evidence="1">
    <location>
        <begin position="54"/>
        <end position="76"/>
    </location>
</feature>
<comment type="caution">
    <text evidence="2">The sequence shown here is derived from an EMBL/GenBank/DDBJ whole genome shotgun (WGS) entry which is preliminary data.</text>
</comment>
<keyword evidence="3" id="KW-1185">Reference proteome</keyword>
<keyword evidence="1" id="KW-1133">Transmembrane helix</keyword>
<dbReference type="Proteomes" id="UP000823775">
    <property type="component" value="Unassembled WGS sequence"/>
</dbReference>
<gene>
    <name evidence="2" type="ORF">HAX54_000622</name>
</gene>
<accession>A0ABS8RVA9</accession>
<name>A0ABS8RVA9_DATST</name>
<protein>
    <submittedName>
        <fullName evidence="2">Uncharacterized protein</fullName>
    </submittedName>
</protein>
<sequence>MAEDLEAEDVIDLNGQASGADGDPPGEAALTWLPRLTQLEMEVVNQEMKTYSNWVIVSVLCLSFTYLSMHVVCWVVELSIYVELEMW</sequence>
<organism evidence="2 3">
    <name type="scientific">Datura stramonium</name>
    <name type="common">Jimsonweed</name>
    <name type="synonym">Common thornapple</name>
    <dbReference type="NCBI Taxonomy" id="4076"/>
    <lineage>
        <taxon>Eukaryota</taxon>
        <taxon>Viridiplantae</taxon>
        <taxon>Streptophyta</taxon>
        <taxon>Embryophyta</taxon>
        <taxon>Tracheophyta</taxon>
        <taxon>Spermatophyta</taxon>
        <taxon>Magnoliopsida</taxon>
        <taxon>eudicotyledons</taxon>
        <taxon>Gunneridae</taxon>
        <taxon>Pentapetalae</taxon>
        <taxon>asterids</taxon>
        <taxon>lamiids</taxon>
        <taxon>Solanales</taxon>
        <taxon>Solanaceae</taxon>
        <taxon>Solanoideae</taxon>
        <taxon>Datureae</taxon>
        <taxon>Datura</taxon>
    </lineage>
</organism>
<reference evidence="2 3" key="1">
    <citation type="journal article" date="2021" name="BMC Genomics">
        <title>Datura genome reveals duplications of psychoactive alkaloid biosynthetic genes and high mutation rate following tissue culture.</title>
        <authorList>
            <person name="Rajewski A."/>
            <person name="Carter-House D."/>
            <person name="Stajich J."/>
            <person name="Litt A."/>
        </authorList>
    </citation>
    <scope>NUCLEOTIDE SEQUENCE [LARGE SCALE GENOMIC DNA]</scope>
    <source>
        <strain evidence="2">AR-01</strain>
    </source>
</reference>
<keyword evidence="1" id="KW-0472">Membrane</keyword>
<evidence type="ECO:0000313" key="2">
    <source>
        <dbReference type="EMBL" id="MCD7449559.1"/>
    </source>
</evidence>